<dbReference type="SUPFAM" id="SSF51197">
    <property type="entry name" value="Clavaminate synthase-like"/>
    <property type="match status" value="1"/>
</dbReference>
<dbReference type="Proteomes" id="UP001595075">
    <property type="component" value="Unassembled WGS sequence"/>
</dbReference>
<evidence type="ECO:0000313" key="2">
    <source>
        <dbReference type="Proteomes" id="UP001595075"/>
    </source>
</evidence>
<reference evidence="1 2" key="1">
    <citation type="journal article" date="2024" name="Commun. Biol.">
        <title>Comparative genomic analysis of thermophilic fungi reveals convergent evolutionary adaptations and gene losses.</title>
        <authorList>
            <person name="Steindorff A.S."/>
            <person name="Aguilar-Pontes M.V."/>
            <person name="Robinson A.J."/>
            <person name="Andreopoulos B."/>
            <person name="LaButti K."/>
            <person name="Kuo A."/>
            <person name="Mondo S."/>
            <person name="Riley R."/>
            <person name="Otillar R."/>
            <person name="Haridas S."/>
            <person name="Lipzen A."/>
            <person name="Grimwood J."/>
            <person name="Schmutz J."/>
            <person name="Clum A."/>
            <person name="Reid I.D."/>
            <person name="Moisan M.C."/>
            <person name="Butler G."/>
            <person name="Nguyen T.T.M."/>
            <person name="Dewar K."/>
            <person name="Conant G."/>
            <person name="Drula E."/>
            <person name="Henrissat B."/>
            <person name="Hansel C."/>
            <person name="Singer S."/>
            <person name="Hutchinson M.I."/>
            <person name="de Vries R.P."/>
            <person name="Natvig D.O."/>
            <person name="Powell A.J."/>
            <person name="Tsang A."/>
            <person name="Grigoriev I.V."/>
        </authorList>
    </citation>
    <scope>NUCLEOTIDE SEQUENCE [LARGE SCALE GENOMIC DNA]</scope>
    <source>
        <strain evidence="1 2">CBS 494.80</strain>
    </source>
</reference>
<evidence type="ECO:0000313" key="1">
    <source>
        <dbReference type="EMBL" id="KAL2069725.1"/>
    </source>
</evidence>
<accession>A0ABR4CID3</accession>
<name>A0ABR4CID3_9HELO</name>
<dbReference type="EMBL" id="JAZHXI010000007">
    <property type="protein sequence ID" value="KAL2069725.1"/>
    <property type="molecule type" value="Genomic_DNA"/>
</dbReference>
<comment type="caution">
    <text evidence="1">The sequence shown here is derived from an EMBL/GenBank/DDBJ whole genome shotgun (WGS) entry which is preliminary data.</text>
</comment>
<dbReference type="Gene3D" id="2.60.120.620">
    <property type="entry name" value="q2cbj1_9rhob like domain"/>
    <property type="match status" value="1"/>
</dbReference>
<evidence type="ECO:0008006" key="3">
    <source>
        <dbReference type="Google" id="ProtNLM"/>
    </source>
</evidence>
<organism evidence="1 2">
    <name type="scientific">Oculimacula yallundae</name>
    <dbReference type="NCBI Taxonomy" id="86028"/>
    <lineage>
        <taxon>Eukaryota</taxon>
        <taxon>Fungi</taxon>
        <taxon>Dikarya</taxon>
        <taxon>Ascomycota</taxon>
        <taxon>Pezizomycotina</taxon>
        <taxon>Leotiomycetes</taxon>
        <taxon>Helotiales</taxon>
        <taxon>Ploettnerulaceae</taxon>
        <taxon>Oculimacula</taxon>
    </lineage>
</organism>
<protein>
    <recommendedName>
        <fullName evidence="3">Phytanoyl-CoA dioxygenase</fullName>
    </recommendedName>
</protein>
<gene>
    <name evidence="1" type="ORF">VTL71DRAFT_14404</name>
</gene>
<proteinExistence type="predicted"/>
<keyword evidence="2" id="KW-1185">Reference proteome</keyword>
<sequence>MGSISTTSDFSLTEAQKAHFLQHGFVKIPQCFTRDQAADFTSTLWTRLGMNPDDKSTWTTEKTNMPWHRHVPISEFAPKAWAAMCELLGGEDRITDSPDFRGWSDGFIVNLGKEGYSPDDELDLRALTNWHNDGDFFVHFLDSPEQALLVIPLWSDIKSKGGGTAICGEGIKHIAKLLYDHPEGTTPWMTSTLDPNHATYEGLEYWQSLAWDKTKIPDSAFQEATGEVGDVYLLHPLMLHSASKNLLRIPRVITNPPVSLKEPFCFDREDPAMYSLVEQKTLRDLGMEGGLKGWKITSERRPWISDRIRKMEEMKRLEVERLGGKTVT</sequence>